<dbReference type="GO" id="GO:0030975">
    <property type="term" value="F:thiamine binding"/>
    <property type="evidence" value="ECO:0007669"/>
    <property type="project" value="InterPro"/>
</dbReference>
<name>A0A494Z886_9BACI</name>
<evidence type="ECO:0000313" key="4">
    <source>
        <dbReference type="Proteomes" id="UP000281813"/>
    </source>
</evidence>
<dbReference type="InterPro" id="IPR011522">
    <property type="entry name" value="Thiamin/HMP-bd_put_YkoF"/>
</dbReference>
<reference evidence="3 4" key="1">
    <citation type="journal article" date="2015" name="Antonie Van Leeuwenhoek">
        <title>Oceanobacillus bengalensis sp. nov., a bacterium isolated from seawater of the Bay of Bengal.</title>
        <authorList>
            <person name="Yongchang O."/>
            <person name="Xiang W."/>
            <person name="Wang G."/>
        </authorList>
    </citation>
    <scope>NUCLEOTIDE SEQUENCE [LARGE SCALE GENOMIC DNA]</scope>
    <source>
        <strain evidence="3 4">MCCC 1K00260</strain>
    </source>
</reference>
<feature type="binding site" evidence="1">
    <location>
        <position position="52"/>
    </location>
    <ligand>
        <name>thiamine</name>
        <dbReference type="ChEBI" id="CHEBI:18385"/>
    </ligand>
</feature>
<dbReference type="AlphaFoldDB" id="A0A494Z886"/>
<dbReference type="InterPro" id="IPR015835">
    <property type="entry name" value="HMP/thiamine-bd"/>
</dbReference>
<dbReference type="PIRSF" id="PIRSF021331">
    <property type="entry name" value="YkoF"/>
    <property type="match status" value="1"/>
</dbReference>
<feature type="binding site" evidence="1">
    <location>
        <position position="20"/>
    </location>
    <ligand>
        <name>thiamine</name>
        <dbReference type="ChEBI" id="CHEBI:18385"/>
    </ligand>
</feature>
<gene>
    <name evidence="3" type="ORF">D8M05_00180</name>
</gene>
<protein>
    <submittedName>
        <fullName evidence="3">Thiamine-binding protein</fullName>
    </submittedName>
</protein>
<evidence type="ECO:0000259" key="2">
    <source>
        <dbReference type="Pfam" id="PF07615"/>
    </source>
</evidence>
<comment type="caution">
    <text evidence="3">The sequence shown here is derived from an EMBL/GenBank/DDBJ whole genome shotgun (WGS) entry which is preliminary data.</text>
</comment>
<feature type="domain" description="Thiamin/hydroxymethyl pyrimidine-binding YkoF putative" evidence="2">
    <location>
        <begin position="13"/>
        <end position="92"/>
    </location>
</feature>
<dbReference type="RefSeq" id="WP_121127540.1">
    <property type="nucleotide sequence ID" value="NZ_JBHUFK010000020.1"/>
</dbReference>
<sequence length="204" mass="21932">MTNQNQACTKSDIAGVSFSIHPMSNAFITIIKNALKEADTSKVHMKTDDVTTTVRGKLVHVFDVTKAIFLHAAKTGEHVAFQATYSLGCPGDSQGDAFMEVDDVPLNADSVKDIKQQVAAKFSLYPLGGGDYMDVIYAQIEAMKEYVSVSPAHYSTRLDGEAFEIFQGLEKVFKATADSGSSHTVMTVSISANSPSHKVEGSDA</sequence>
<dbReference type="InterPro" id="IPR029756">
    <property type="entry name" value="MTH1187/YkoF-like"/>
</dbReference>
<evidence type="ECO:0000256" key="1">
    <source>
        <dbReference type="PIRSR" id="PIRSR021331-1"/>
    </source>
</evidence>
<proteinExistence type="predicted"/>
<organism evidence="3 4">
    <name type="scientific">Oceanobacillus bengalensis</name>
    <dbReference type="NCBI Taxonomy" id="1435466"/>
    <lineage>
        <taxon>Bacteria</taxon>
        <taxon>Bacillati</taxon>
        <taxon>Bacillota</taxon>
        <taxon>Bacilli</taxon>
        <taxon>Bacillales</taxon>
        <taxon>Bacillaceae</taxon>
        <taxon>Oceanobacillus</taxon>
    </lineage>
</organism>
<accession>A0A494Z886</accession>
<dbReference type="Gene3D" id="3.30.70.930">
    <property type="match status" value="2"/>
</dbReference>
<keyword evidence="4" id="KW-1185">Reference proteome</keyword>
<dbReference type="Pfam" id="PF07615">
    <property type="entry name" value="Ykof"/>
    <property type="match status" value="2"/>
</dbReference>
<evidence type="ECO:0000313" key="3">
    <source>
        <dbReference type="EMBL" id="RKQ18568.1"/>
    </source>
</evidence>
<dbReference type="OrthoDB" id="7767286at2"/>
<dbReference type="Proteomes" id="UP000281813">
    <property type="component" value="Unassembled WGS sequence"/>
</dbReference>
<dbReference type="EMBL" id="RBZO01000001">
    <property type="protein sequence ID" value="RKQ18568.1"/>
    <property type="molecule type" value="Genomic_DNA"/>
</dbReference>
<feature type="domain" description="Thiamin/hydroxymethyl pyrimidine-binding YkoF putative" evidence="2">
    <location>
        <begin position="118"/>
        <end position="196"/>
    </location>
</feature>
<dbReference type="SUPFAM" id="SSF89957">
    <property type="entry name" value="MTH1187/YkoF-like"/>
    <property type="match status" value="1"/>
</dbReference>